<evidence type="ECO:0000256" key="4">
    <source>
        <dbReference type="SAM" id="SignalP"/>
    </source>
</evidence>
<dbReference type="Pfam" id="PF13432">
    <property type="entry name" value="TPR_16"/>
    <property type="match status" value="1"/>
</dbReference>
<name>A0ABY0IRX2_9RHOO</name>
<accession>A0ABY0IRX2</accession>
<dbReference type="InterPro" id="IPR011990">
    <property type="entry name" value="TPR-like_helical_dom_sf"/>
</dbReference>
<dbReference type="SMART" id="SM00028">
    <property type="entry name" value="TPR"/>
    <property type="match status" value="4"/>
</dbReference>
<keyword evidence="6" id="KW-1185">Reference proteome</keyword>
<proteinExistence type="predicted"/>
<feature type="repeat" description="TPR" evidence="3">
    <location>
        <begin position="159"/>
        <end position="192"/>
    </location>
</feature>
<protein>
    <submittedName>
        <fullName evidence="5">Type IV pilus assembly protein PilF</fullName>
    </submittedName>
</protein>
<keyword evidence="2 3" id="KW-0802">TPR repeat</keyword>
<evidence type="ECO:0000256" key="3">
    <source>
        <dbReference type="PROSITE-ProRule" id="PRU00339"/>
    </source>
</evidence>
<feature type="chain" id="PRO_5046209653" evidence="4">
    <location>
        <begin position="25"/>
        <end position="272"/>
    </location>
</feature>
<dbReference type="Pfam" id="PF13176">
    <property type="entry name" value="TPR_7"/>
    <property type="match status" value="1"/>
</dbReference>
<organism evidence="5 6">
    <name type="scientific">Azospira oryzae</name>
    <dbReference type="NCBI Taxonomy" id="146939"/>
    <lineage>
        <taxon>Bacteria</taxon>
        <taxon>Pseudomonadati</taxon>
        <taxon>Pseudomonadota</taxon>
        <taxon>Betaproteobacteria</taxon>
        <taxon>Rhodocyclales</taxon>
        <taxon>Rhodocyclaceae</taxon>
        <taxon>Azospira</taxon>
    </lineage>
</organism>
<evidence type="ECO:0000313" key="6">
    <source>
        <dbReference type="Proteomes" id="UP000292136"/>
    </source>
</evidence>
<sequence length="272" mass="30303">MSKTPFRLPTLPLLMCCLAALVTACNSNPSVPSSQPLAEGPQSQMTVTGNARNSAKIHTELGALYFQDGQLATALEELRIAIAADSSYAPAHNVLGLVHMDLRENEAAEQSFRRALSLAGNDPEINNNFGWFLCQVGREKESIAYFNNAIKNPLYPTPERAYLNAGRCSEKIGDLKGAENYYFRALRLARNDFQATLAMAGLKYRQDDLDESYRLVREFHKASDPTPESLWLGLRLARKLGDRAEEASYNAQLRRRFPGSRETQALLKGNFE</sequence>
<dbReference type="InterPro" id="IPR019734">
    <property type="entry name" value="TPR_rpt"/>
</dbReference>
<dbReference type="Gene3D" id="1.25.40.10">
    <property type="entry name" value="Tetratricopeptide repeat domain"/>
    <property type="match status" value="1"/>
</dbReference>
<evidence type="ECO:0000256" key="2">
    <source>
        <dbReference type="ARBA" id="ARBA00022803"/>
    </source>
</evidence>
<dbReference type="PANTHER" id="PTHR44858:SF1">
    <property type="entry name" value="UDP-N-ACETYLGLUCOSAMINE--PEPTIDE N-ACETYLGLUCOSAMINYLTRANSFERASE SPINDLY-RELATED"/>
    <property type="match status" value="1"/>
</dbReference>
<dbReference type="SUPFAM" id="SSF48452">
    <property type="entry name" value="TPR-like"/>
    <property type="match status" value="1"/>
</dbReference>
<dbReference type="EMBL" id="SHKM01000001">
    <property type="protein sequence ID" value="RZT90343.1"/>
    <property type="molecule type" value="Genomic_DNA"/>
</dbReference>
<comment type="caution">
    <text evidence="5">The sequence shown here is derived from an EMBL/GenBank/DDBJ whole genome shotgun (WGS) entry which is preliminary data.</text>
</comment>
<dbReference type="RefSeq" id="WP_130458812.1">
    <property type="nucleotide sequence ID" value="NZ_SHKM01000001.1"/>
</dbReference>
<dbReference type="InterPro" id="IPR050498">
    <property type="entry name" value="Ycf3"/>
</dbReference>
<gene>
    <name evidence="5" type="ORF">EV678_1157</name>
</gene>
<keyword evidence="4" id="KW-0732">Signal</keyword>
<dbReference type="Proteomes" id="UP000292136">
    <property type="component" value="Unassembled WGS sequence"/>
</dbReference>
<dbReference type="PROSITE" id="PS50005">
    <property type="entry name" value="TPR"/>
    <property type="match status" value="3"/>
</dbReference>
<feature type="signal peptide" evidence="4">
    <location>
        <begin position="1"/>
        <end position="24"/>
    </location>
</feature>
<feature type="repeat" description="TPR" evidence="3">
    <location>
        <begin position="89"/>
        <end position="122"/>
    </location>
</feature>
<reference evidence="5 6" key="1">
    <citation type="submission" date="2019-02" db="EMBL/GenBank/DDBJ databases">
        <title>Genomic Encyclopedia of Type Strains, Phase IV (KMG-IV): sequencing the most valuable type-strain genomes for metagenomic binning, comparative biology and taxonomic classification.</title>
        <authorList>
            <person name="Goeker M."/>
        </authorList>
    </citation>
    <scope>NUCLEOTIDE SEQUENCE [LARGE SCALE GENOMIC DNA]</scope>
    <source>
        <strain evidence="5 6">DSM 21223</strain>
    </source>
</reference>
<dbReference type="NCBIfam" id="TIGR02521">
    <property type="entry name" value="type_IV_pilW"/>
    <property type="match status" value="1"/>
</dbReference>
<evidence type="ECO:0000313" key="5">
    <source>
        <dbReference type="EMBL" id="RZT90343.1"/>
    </source>
</evidence>
<dbReference type="PANTHER" id="PTHR44858">
    <property type="entry name" value="TETRATRICOPEPTIDE REPEAT PROTEIN 6"/>
    <property type="match status" value="1"/>
</dbReference>
<feature type="repeat" description="TPR" evidence="3">
    <location>
        <begin position="55"/>
        <end position="88"/>
    </location>
</feature>
<dbReference type="InterPro" id="IPR013360">
    <property type="entry name" value="Pilus_4_PilW"/>
</dbReference>
<evidence type="ECO:0000256" key="1">
    <source>
        <dbReference type="ARBA" id="ARBA00022737"/>
    </source>
</evidence>
<keyword evidence="1" id="KW-0677">Repeat</keyword>
<dbReference type="PROSITE" id="PS51257">
    <property type="entry name" value="PROKAR_LIPOPROTEIN"/>
    <property type="match status" value="1"/>
</dbReference>